<sequence>IETKEPPKQPVKERSNQKGGRKGKAPKAIAKQTKKSSGGVKPEAVKKDAGGQVRKNTSVEIPADNAYEKWRRQCELKRQAQGLLNTQRRPQSENELQQQREALVSFKRSQFALGASRVEAKPPFSGLDRVERASRGKEKGRWGDQKMEQKEWFRMQEGINGRKGFDKPRRRYYKLKL</sequence>
<proteinExistence type="predicted"/>
<feature type="region of interest" description="Disordered" evidence="1">
    <location>
        <begin position="1"/>
        <end position="66"/>
    </location>
</feature>
<dbReference type="AlphaFoldDB" id="A0A4Y7S9U5"/>
<gene>
    <name evidence="2" type="ORF">FA13DRAFT_1746159</name>
</gene>
<reference evidence="2 3" key="1">
    <citation type="journal article" date="2019" name="Nat. Ecol. Evol.">
        <title>Megaphylogeny resolves global patterns of mushroom evolution.</title>
        <authorList>
            <person name="Varga T."/>
            <person name="Krizsan K."/>
            <person name="Foldi C."/>
            <person name="Dima B."/>
            <person name="Sanchez-Garcia M."/>
            <person name="Sanchez-Ramirez S."/>
            <person name="Szollosi G.J."/>
            <person name="Szarkandi J.G."/>
            <person name="Papp V."/>
            <person name="Albert L."/>
            <person name="Andreopoulos W."/>
            <person name="Angelini C."/>
            <person name="Antonin V."/>
            <person name="Barry K.W."/>
            <person name="Bougher N.L."/>
            <person name="Buchanan P."/>
            <person name="Buyck B."/>
            <person name="Bense V."/>
            <person name="Catcheside P."/>
            <person name="Chovatia M."/>
            <person name="Cooper J."/>
            <person name="Damon W."/>
            <person name="Desjardin D."/>
            <person name="Finy P."/>
            <person name="Geml J."/>
            <person name="Haridas S."/>
            <person name="Hughes K."/>
            <person name="Justo A."/>
            <person name="Karasinski D."/>
            <person name="Kautmanova I."/>
            <person name="Kiss B."/>
            <person name="Kocsube S."/>
            <person name="Kotiranta H."/>
            <person name="LaButti K.M."/>
            <person name="Lechner B.E."/>
            <person name="Liimatainen K."/>
            <person name="Lipzen A."/>
            <person name="Lukacs Z."/>
            <person name="Mihaltcheva S."/>
            <person name="Morgado L.N."/>
            <person name="Niskanen T."/>
            <person name="Noordeloos M.E."/>
            <person name="Ohm R.A."/>
            <person name="Ortiz-Santana B."/>
            <person name="Ovrebo C."/>
            <person name="Racz N."/>
            <person name="Riley R."/>
            <person name="Savchenko A."/>
            <person name="Shiryaev A."/>
            <person name="Soop K."/>
            <person name="Spirin V."/>
            <person name="Szebenyi C."/>
            <person name="Tomsovsky M."/>
            <person name="Tulloss R.E."/>
            <person name="Uehling J."/>
            <person name="Grigoriev I.V."/>
            <person name="Vagvolgyi C."/>
            <person name="Papp T."/>
            <person name="Martin F.M."/>
            <person name="Miettinen O."/>
            <person name="Hibbett D.S."/>
            <person name="Nagy L.G."/>
        </authorList>
    </citation>
    <scope>NUCLEOTIDE SEQUENCE [LARGE SCALE GENOMIC DNA]</scope>
    <source>
        <strain evidence="2 3">FP101781</strain>
    </source>
</reference>
<protein>
    <submittedName>
        <fullName evidence="2">Uncharacterized protein</fullName>
    </submittedName>
</protein>
<feature type="non-terminal residue" evidence="2">
    <location>
        <position position="177"/>
    </location>
</feature>
<dbReference type="Proteomes" id="UP000298030">
    <property type="component" value="Unassembled WGS sequence"/>
</dbReference>
<accession>A0A4Y7S9U5</accession>
<evidence type="ECO:0000313" key="2">
    <source>
        <dbReference type="EMBL" id="TEB18311.1"/>
    </source>
</evidence>
<keyword evidence="3" id="KW-1185">Reference proteome</keyword>
<feature type="non-terminal residue" evidence="2">
    <location>
        <position position="1"/>
    </location>
</feature>
<evidence type="ECO:0000313" key="3">
    <source>
        <dbReference type="Proteomes" id="UP000298030"/>
    </source>
</evidence>
<name>A0A4Y7S9U5_COPMI</name>
<dbReference type="EMBL" id="QPFP01000271">
    <property type="protein sequence ID" value="TEB18311.1"/>
    <property type="molecule type" value="Genomic_DNA"/>
</dbReference>
<feature type="compositionally biased region" description="Basic and acidic residues" evidence="1">
    <location>
        <begin position="1"/>
        <end position="16"/>
    </location>
</feature>
<evidence type="ECO:0000256" key="1">
    <source>
        <dbReference type="SAM" id="MobiDB-lite"/>
    </source>
</evidence>
<comment type="caution">
    <text evidence="2">The sequence shown here is derived from an EMBL/GenBank/DDBJ whole genome shotgun (WGS) entry which is preliminary data.</text>
</comment>
<organism evidence="2 3">
    <name type="scientific">Coprinellus micaceus</name>
    <name type="common">Glistening ink-cap mushroom</name>
    <name type="synonym">Coprinus micaceus</name>
    <dbReference type="NCBI Taxonomy" id="71717"/>
    <lineage>
        <taxon>Eukaryota</taxon>
        <taxon>Fungi</taxon>
        <taxon>Dikarya</taxon>
        <taxon>Basidiomycota</taxon>
        <taxon>Agaricomycotina</taxon>
        <taxon>Agaricomycetes</taxon>
        <taxon>Agaricomycetidae</taxon>
        <taxon>Agaricales</taxon>
        <taxon>Agaricineae</taxon>
        <taxon>Psathyrellaceae</taxon>
        <taxon>Coprinellus</taxon>
    </lineage>
</organism>